<evidence type="ECO:0000313" key="15">
    <source>
        <dbReference type="EMBL" id="KAK3029119.1"/>
    </source>
</evidence>
<keyword evidence="9" id="KW-0407">Ion channel</keyword>
<evidence type="ECO:0000259" key="12">
    <source>
        <dbReference type="Pfam" id="PF02714"/>
    </source>
</evidence>
<evidence type="ECO:0000256" key="11">
    <source>
        <dbReference type="SAM" id="Phobius"/>
    </source>
</evidence>
<accession>A0AA88WMM1</accession>
<feature type="transmembrane region" description="Helical" evidence="11">
    <location>
        <begin position="422"/>
        <end position="442"/>
    </location>
</feature>
<dbReference type="AlphaFoldDB" id="A0AA88WMM1"/>
<organism evidence="15 16">
    <name type="scientific">Escallonia herrerae</name>
    <dbReference type="NCBI Taxonomy" id="1293975"/>
    <lineage>
        <taxon>Eukaryota</taxon>
        <taxon>Viridiplantae</taxon>
        <taxon>Streptophyta</taxon>
        <taxon>Embryophyta</taxon>
        <taxon>Tracheophyta</taxon>
        <taxon>Spermatophyta</taxon>
        <taxon>Magnoliopsida</taxon>
        <taxon>eudicotyledons</taxon>
        <taxon>Gunneridae</taxon>
        <taxon>Pentapetalae</taxon>
        <taxon>asterids</taxon>
        <taxon>campanulids</taxon>
        <taxon>Escalloniales</taxon>
        <taxon>Escalloniaceae</taxon>
        <taxon>Escallonia</taxon>
    </lineage>
</organism>
<dbReference type="InterPro" id="IPR027815">
    <property type="entry name" value="CSC1/OSCA1-like_cyt"/>
</dbReference>
<dbReference type="InterPro" id="IPR045122">
    <property type="entry name" value="Csc1-like"/>
</dbReference>
<keyword evidence="7" id="KW-0406">Ion transport</keyword>
<dbReference type="PANTHER" id="PTHR13018:SF117">
    <property type="entry name" value="CSC1-LIKE PROTEIN RXW8"/>
    <property type="match status" value="1"/>
</dbReference>
<dbReference type="EMBL" id="JAVXUP010000392">
    <property type="protein sequence ID" value="KAK3029119.1"/>
    <property type="molecule type" value="Genomic_DNA"/>
</dbReference>
<feature type="domain" description="CSC1/OSCA1-like N-terminal transmembrane" evidence="13">
    <location>
        <begin position="30"/>
        <end position="155"/>
    </location>
</feature>
<dbReference type="InterPro" id="IPR032880">
    <property type="entry name" value="CSC1/OSCA1-like_N"/>
</dbReference>
<evidence type="ECO:0000256" key="9">
    <source>
        <dbReference type="ARBA" id="ARBA00023303"/>
    </source>
</evidence>
<feature type="transmembrane region" description="Helical" evidence="11">
    <location>
        <begin position="463"/>
        <end position="485"/>
    </location>
</feature>
<evidence type="ECO:0000256" key="3">
    <source>
        <dbReference type="ARBA" id="ARBA00022448"/>
    </source>
</evidence>
<feature type="transmembrane region" description="Helical" evidence="11">
    <location>
        <begin position="623"/>
        <end position="649"/>
    </location>
</feature>
<name>A0AA88WMM1_9ASTE</name>
<gene>
    <name evidence="15" type="ORF">RJ639_038824</name>
</gene>
<evidence type="ECO:0008006" key="17">
    <source>
        <dbReference type="Google" id="ProtNLM"/>
    </source>
</evidence>
<evidence type="ECO:0000256" key="6">
    <source>
        <dbReference type="ARBA" id="ARBA00022989"/>
    </source>
</evidence>
<evidence type="ECO:0000256" key="8">
    <source>
        <dbReference type="ARBA" id="ARBA00023136"/>
    </source>
</evidence>
<evidence type="ECO:0000256" key="1">
    <source>
        <dbReference type="ARBA" id="ARBA00004141"/>
    </source>
</evidence>
<feature type="transmembrane region" description="Helical" evidence="11">
    <location>
        <begin position="655"/>
        <end position="673"/>
    </location>
</feature>
<keyword evidence="8 11" id="KW-0472">Membrane</keyword>
<feature type="transmembrane region" description="Helical" evidence="11">
    <location>
        <begin position="505"/>
        <end position="525"/>
    </location>
</feature>
<feature type="transmembrane region" description="Helical" evidence="11">
    <location>
        <begin position="545"/>
        <end position="568"/>
    </location>
</feature>
<keyword evidence="3" id="KW-0813">Transport</keyword>
<reference evidence="15" key="1">
    <citation type="submission" date="2022-12" db="EMBL/GenBank/DDBJ databases">
        <title>Draft genome assemblies for two species of Escallonia (Escalloniales).</title>
        <authorList>
            <person name="Chanderbali A."/>
            <person name="Dervinis C."/>
            <person name="Anghel I."/>
            <person name="Soltis D."/>
            <person name="Soltis P."/>
            <person name="Zapata F."/>
        </authorList>
    </citation>
    <scope>NUCLEOTIDE SEQUENCE</scope>
    <source>
        <strain evidence="15">UCBG64.0493</strain>
        <tissue evidence="15">Leaf</tissue>
    </source>
</reference>
<feature type="domain" description="CSC1/OSCA1-like cytosolic" evidence="14">
    <location>
        <begin position="209"/>
        <end position="357"/>
    </location>
</feature>
<dbReference type="Pfam" id="PF13967">
    <property type="entry name" value="RSN1_TM"/>
    <property type="match status" value="1"/>
</dbReference>
<dbReference type="PANTHER" id="PTHR13018">
    <property type="entry name" value="PROBABLE MEMBRANE PROTEIN DUF221-RELATED"/>
    <property type="match status" value="1"/>
</dbReference>
<protein>
    <recommendedName>
        <fullName evidence="17">CSC1-like protein RXW8</fullName>
    </recommendedName>
</protein>
<keyword evidence="5" id="KW-0106">Calcium</keyword>
<evidence type="ECO:0000256" key="10">
    <source>
        <dbReference type="SAM" id="MobiDB-lite"/>
    </source>
</evidence>
<feature type="transmembrane region" description="Helical" evidence="11">
    <location>
        <begin position="116"/>
        <end position="137"/>
    </location>
</feature>
<keyword evidence="16" id="KW-1185">Reference proteome</keyword>
<dbReference type="Pfam" id="PF14703">
    <property type="entry name" value="PHM7_cyt"/>
    <property type="match status" value="1"/>
</dbReference>
<feature type="region of interest" description="Disordered" evidence="10">
    <location>
        <begin position="734"/>
        <end position="765"/>
    </location>
</feature>
<dbReference type="GO" id="GO:0005886">
    <property type="term" value="C:plasma membrane"/>
    <property type="evidence" value="ECO:0007669"/>
    <property type="project" value="TreeGrafter"/>
</dbReference>
<comment type="caution">
    <text evidence="15">The sequence shown here is derived from an EMBL/GenBank/DDBJ whole genome shotgun (WGS) entry which is preliminary data.</text>
</comment>
<evidence type="ECO:0000259" key="13">
    <source>
        <dbReference type="Pfam" id="PF13967"/>
    </source>
</evidence>
<dbReference type="Proteomes" id="UP001188597">
    <property type="component" value="Unassembled WGS sequence"/>
</dbReference>
<evidence type="ECO:0000256" key="5">
    <source>
        <dbReference type="ARBA" id="ARBA00022837"/>
    </source>
</evidence>
<evidence type="ECO:0000256" key="7">
    <source>
        <dbReference type="ARBA" id="ARBA00023065"/>
    </source>
</evidence>
<dbReference type="InterPro" id="IPR003864">
    <property type="entry name" value="CSC1/OSCA1-like_7TM"/>
</dbReference>
<sequence>MEGFSVELSNFGYESPKGLGIEWTEMNLSAFLTSAGINSAICVVLLLLYSILRKQPGNVNVYFGQRLARLRSGNHDPSLIDRFVPSASWILKAWKTSEEEILAIGGLDAVVFLRTLVFSIRIFSVAAIICTFLVLPLNYFGREMQHKHIPSESLDAWGPLFCVIRHILLCLCSSLLCKDVLVLFNNEYKSIAKMRLAHVTRSHSNPSNFTVLVRAIPRSSGESYSDLVTKFFSDYYSSSYLSHQMVYRSRTVQRLVSNAEKMYKMLKFCSTQQQYGSSFIRCGLCGGTANSFKIVSRQSKNVKRSDPDLREKECAAALVFFRTRYAAFVASQALQSSNPMLWVTDLAPEPHDLCWKNLCIPYKLLWIRRIASLLAFIVFMFFFLVPVSLVTGLASLDKLQNTFPFMRRILKRKFMNQLVTGYLPSVILILFLYIVPPLMMLFSAVEGYLSRSGRKRSACLKVLYFYIWNVFFANILVGSVITRLSTLSSPKDVPSLLAKVLPQKAFFFMTYVLTSGWASLACEVVQPFSLLCNLFRRFIFRKKDVLSFSAMSFPFHTEIPRVLLFGFLGFTFSILAPLILPFLLVYFCLAYLVYRNQFHVKFLSVISRKILNVYITRYQSGGLYWPIVHSATIFSLLLTQIIALGVFGIKKSPVASSFTIPLIICTLFFNMYCRQRFLPIFKNNVVQVLIEMDRQDEQGGKLEGIHEQLYSAYCQFPSTSPTLYTNVSLNEHENGADDKLQDLEGNKPGPDEASSSGSSPSKPDK</sequence>
<feature type="transmembrane region" description="Helical" evidence="11">
    <location>
        <begin position="373"/>
        <end position="396"/>
    </location>
</feature>
<feature type="domain" description="CSC1/OSCA1-like 7TM region" evidence="12">
    <location>
        <begin position="368"/>
        <end position="647"/>
    </location>
</feature>
<feature type="transmembrane region" description="Helical" evidence="11">
    <location>
        <begin position="574"/>
        <end position="594"/>
    </location>
</feature>
<evidence type="ECO:0000313" key="16">
    <source>
        <dbReference type="Proteomes" id="UP001188597"/>
    </source>
</evidence>
<feature type="compositionally biased region" description="Basic and acidic residues" evidence="10">
    <location>
        <begin position="734"/>
        <end position="745"/>
    </location>
</feature>
<evidence type="ECO:0000259" key="14">
    <source>
        <dbReference type="Pfam" id="PF14703"/>
    </source>
</evidence>
<dbReference type="GO" id="GO:0005227">
    <property type="term" value="F:calcium-activated cation channel activity"/>
    <property type="evidence" value="ECO:0007669"/>
    <property type="project" value="InterPro"/>
</dbReference>
<feature type="transmembrane region" description="Helical" evidence="11">
    <location>
        <begin position="157"/>
        <end position="184"/>
    </location>
</feature>
<feature type="compositionally biased region" description="Low complexity" evidence="10">
    <location>
        <begin position="751"/>
        <end position="765"/>
    </location>
</feature>
<dbReference type="Pfam" id="PF02714">
    <property type="entry name" value="RSN1_7TM"/>
    <property type="match status" value="1"/>
</dbReference>
<proteinExistence type="inferred from homology"/>
<comment type="similarity">
    <text evidence="2">Belongs to the CSC1 (TC 1.A.17) family.</text>
</comment>
<keyword evidence="4 11" id="KW-0812">Transmembrane</keyword>
<evidence type="ECO:0000256" key="4">
    <source>
        <dbReference type="ARBA" id="ARBA00022692"/>
    </source>
</evidence>
<comment type="subcellular location">
    <subcellularLocation>
        <location evidence="1">Membrane</location>
        <topology evidence="1">Multi-pass membrane protein</topology>
    </subcellularLocation>
</comment>
<feature type="transmembrane region" description="Helical" evidence="11">
    <location>
        <begin position="28"/>
        <end position="52"/>
    </location>
</feature>
<evidence type="ECO:0000256" key="2">
    <source>
        <dbReference type="ARBA" id="ARBA00007779"/>
    </source>
</evidence>
<keyword evidence="6 11" id="KW-1133">Transmembrane helix</keyword>